<dbReference type="SUPFAM" id="SSF48208">
    <property type="entry name" value="Six-hairpin glycosidases"/>
    <property type="match status" value="1"/>
</dbReference>
<organism evidence="2 3">
    <name type="scientific">Paenibacillus donghaensis</name>
    <dbReference type="NCBI Taxonomy" id="414771"/>
    <lineage>
        <taxon>Bacteria</taxon>
        <taxon>Bacillati</taxon>
        <taxon>Bacillota</taxon>
        <taxon>Bacilli</taxon>
        <taxon>Bacillales</taxon>
        <taxon>Paenibacillaceae</taxon>
        <taxon>Paenibacillus</taxon>
    </lineage>
</organism>
<proteinExistence type="predicted"/>
<protein>
    <submittedName>
        <fullName evidence="2">Glycosyl hydrolase family 88</fullName>
    </submittedName>
</protein>
<evidence type="ECO:0000313" key="2">
    <source>
        <dbReference type="EMBL" id="ASA23273.1"/>
    </source>
</evidence>
<dbReference type="InterPro" id="IPR012341">
    <property type="entry name" value="6hp_glycosidase-like_sf"/>
</dbReference>
<dbReference type="Pfam" id="PF07470">
    <property type="entry name" value="Glyco_hydro_88"/>
    <property type="match status" value="1"/>
</dbReference>
<dbReference type="GO" id="GO:0005975">
    <property type="term" value="P:carbohydrate metabolic process"/>
    <property type="evidence" value="ECO:0007669"/>
    <property type="project" value="InterPro"/>
</dbReference>
<dbReference type="GO" id="GO:0016787">
    <property type="term" value="F:hydrolase activity"/>
    <property type="evidence" value="ECO:0007669"/>
    <property type="project" value="UniProtKB-KW"/>
</dbReference>
<sequence length="382" mass="43862">MSTTETRSVSWSRKIADTILKECNQQGEHEFVLERWAYVPGMLQMAMARAGVKLAEPRFLSYMQRHMDSFIGEDGSIRTYSLEEYNLDQINQGKNLFLLYEESREARYAEAAHLLAAQLIGQPRTSEGGFWHKKVYPFQMWLDGLYMASPFLAEYGRVFERPELLDEAAHQLLLIERRTRDPRTGLLYHGWDESKEQEWADATTGLSAHFWSRAVGWYVMAVVDCLEHFPVTHPKRGTIIGIFQRLCGALLKVQDQETGLWYQVLDQAGRKGNYLEASGSCMFVYAMAKALRLRYLEPSFREGMFKGYEGILAHLAEEDEQGVHLHRICHGAGLSIDRNGSYDYYISEAVLSDVPMGMAPFLLAALEVERYQEMLKDPHPSF</sequence>
<dbReference type="RefSeq" id="WP_087917268.1">
    <property type="nucleotide sequence ID" value="NZ_CP021780.1"/>
</dbReference>
<dbReference type="KEGG" id="pdh:B9T62_22160"/>
<keyword evidence="3" id="KW-1185">Reference proteome</keyword>
<dbReference type="Proteomes" id="UP000249890">
    <property type="component" value="Chromosome"/>
</dbReference>
<dbReference type="AlphaFoldDB" id="A0A2Z2KJ41"/>
<dbReference type="PANTHER" id="PTHR33886">
    <property type="entry name" value="UNSATURATED RHAMNOGALACTURONAN HYDROLASE (EUROFUNG)"/>
    <property type="match status" value="1"/>
</dbReference>
<dbReference type="PANTHER" id="PTHR33886:SF8">
    <property type="entry name" value="UNSATURATED RHAMNOGALACTURONAN HYDROLASE (EUROFUNG)"/>
    <property type="match status" value="1"/>
</dbReference>
<reference evidence="2 3" key="1">
    <citation type="submission" date="2017-06" db="EMBL/GenBank/DDBJ databases">
        <title>Complete genome sequence of Paenibacillus donghaensis KCTC 13049T isolated from East Sea sediment, South Korea.</title>
        <authorList>
            <person name="Jung B.K."/>
            <person name="Hong S.-J."/>
            <person name="Shin J.-H."/>
        </authorList>
    </citation>
    <scope>NUCLEOTIDE SEQUENCE [LARGE SCALE GENOMIC DNA]</scope>
    <source>
        <strain evidence="2 3">KCTC 13049</strain>
    </source>
</reference>
<dbReference type="EMBL" id="CP021780">
    <property type="protein sequence ID" value="ASA23273.1"/>
    <property type="molecule type" value="Genomic_DNA"/>
</dbReference>
<dbReference type="InterPro" id="IPR008928">
    <property type="entry name" value="6-hairpin_glycosidase_sf"/>
</dbReference>
<name>A0A2Z2KJ41_9BACL</name>
<dbReference type="InterPro" id="IPR052043">
    <property type="entry name" value="PolySaccharide_Degr_Enz"/>
</dbReference>
<evidence type="ECO:0000256" key="1">
    <source>
        <dbReference type="ARBA" id="ARBA00022801"/>
    </source>
</evidence>
<gene>
    <name evidence="2" type="ORF">B9T62_22160</name>
</gene>
<dbReference type="Gene3D" id="1.50.10.10">
    <property type="match status" value="1"/>
</dbReference>
<keyword evidence="1 2" id="KW-0378">Hydrolase</keyword>
<accession>A0A2Z2KJ41</accession>
<evidence type="ECO:0000313" key="3">
    <source>
        <dbReference type="Proteomes" id="UP000249890"/>
    </source>
</evidence>
<dbReference type="InterPro" id="IPR010905">
    <property type="entry name" value="Glyco_hydro_88"/>
</dbReference>
<dbReference type="OrthoDB" id="6381507at2"/>